<dbReference type="InterPro" id="IPR005824">
    <property type="entry name" value="KOW"/>
</dbReference>
<evidence type="ECO:0000256" key="3">
    <source>
        <dbReference type="ARBA" id="ARBA00023274"/>
    </source>
</evidence>
<dbReference type="PANTHER" id="PTHR12903">
    <property type="entry name" value="MITOCHONDRIAL RIBOSOMAL PROTEIN L24"/>
    <property type="match status" value="1"/>
</dbReference>
<comment type="subunit">
    <text evidence="5">Part of the 50S ribosomal subunit.</text>
</comment>
<dbReference type="InterPro" id="IPR003256">
    <property type="entry name" value="Ribosomal_uL24"/>
</dbReference>
<evidence type="ECO:0000256" key="5">
    <source>
        <dbReference type="HAMAP-Rule" id="MF_01326"/>
    </source>
</evidence>
<keyword evidence="5" id="KW-0699">rRNA-binding</keyword>
<keyword evidence="2 5" id="KW-0689">Ribosomal protein</keyword>
<evidence type="ECO:0000313" key="7">
    <source>
        <dbReference type="EMBL" id="OGL82797.1"/>
    </source>
</evidence>
<keyword evidence="3 5" id="KW-0687">Ribonucleoprotein</keyword>
<dbReference type="AlphaFoldDB" id="A0A1F7UYK0"/>
<dbReference type="InterPro" id="IPR041988">
    <property type="entry name" value="Ribosomal_uL24_KOW"/>
</dbReference>
<protein>
    <recommendedName>
        <fullName evidence="4 5">Large ribosomal subunit protein uL24</fullName>
    </recommendedName>
</protein>
<keyword evidence="5" id="KW-0694">RNA-binding</keyword>
<dbReference type="CDD" id="cd06089">
    <property type="entry name" value="KOW_RPL26"/>
    <property type="match status" value="1"/>
</dbReference>
<dbReference type="GO" id="GO:0019843">
    <property type="term" value="F:rRNA binding"/>
    <property type="evidence" value="ECO:0007669"/>
    <property type="project" value="UniProtKB-UniRule"/>
</dbReference>
<dbReference type="Gene3D" id="2.30.30.30">
    <property type="match status" value="1"/>
</dbReference>
<accession>A0A1F7UYK0</accession>
<dbReference type="HAMAP" id="MF_01326_B">
    <property type="entry name" value="Ribosomal_uL24_B"/>
    <property type="match status" value="1"/>
</dbReference>
<evidence type="ECO:0000256" key="4">
    <source>
        <dbReference type="ARBA" id="ARBA00035206"/>
    </source>
</evidence>
<name>A0A1F7UYK0_9BACT</name>
<comment type="caution">
    <text evidence="7">The sequence shown here is derived from an EMBL/GenBank/DDBJ whole genome shotgun (WGS) entry which is preliminary data.</text>
</comment>
<dbReference type="InterPro" id="IPR014722">
    <property type="entry name" value="Rib_uL2_dom2"/>
</dbReference>
<dbReference type="InterPro" id="IPR057264">
    <property type="entry name" value="Ribosomal_uL24_C"/>
</dbReference>
<dbReference type="GO" id="GO:0003735">
    <property type="term" value="F:structural constituent of ribosome"/>
    <property type="evidence" value="ECO:0007669"/>
    <property type="project" value="InterPro"/>
</dbReference>
<dbReference type="NCBIfam" id="TIGR01079">
    <property type="entry name" value="rplX_bact"/>
    <property type="match status" value="1"/>
</dbReference>
<reference evidence="7 8" key="1">
    <citation type="journal article" date="2016" name="Nat. Commun.">
        <title>Thousands of microbial genomes shed light on interconnected biogeochemical processes in an aquifer system.</title>
        <authorList>
            <person name="Anantharaman K."/>
            <person name="Brown C.T."/>
            <person name="Hug L.A."/>
            <person name="Sharon I."/>
            <person name="Castelle C.J."/>
            <person name="Probst A.J."/>
            <person name="Thomas B.C."/>
            <person name="Singh A."/>
            <person name="Wilkins M.J."/>
            <person name="Karaoz U."/>
            <person name="Brodie E.L."/>
            <person name="Williams K.H."/>
            <person name="Hubbard S.S."/>
            <person name="Banfield J.F."/>
        </authorList>
    </citation>
    <scope>NUCLEOTIDE SEQUENCE [LARGE SCALE GENOMIC DNA]</scope>
</reference>
<comment type="function">
    <text evidence="5">One of the proteins that surrounds the polypeptide exit tunnel on the outside of the subunit.</text>
</comment>
<dbReference type="SUPFAM" id="SSF50104">
    <property type="entry name" value="Translation proteins SH3-like domain"/>
    <property type="match status" value="1"/>
</dbReference>
<dbReference type="SMART" id="SM00739">
    <property type="entry name" value="KOW"/>
    <property type="match status" value="1"/>
</dbReference>
<evidence type="ECO:0000259" key="6">
    <source>
        <dbReference type="SMART" id="SM00739"/>
    </source>
</evidence>
<dbReference type="GO" id="GO:1990904">
    <property type="term" value="C:ribonucleoprotein complex"/>
    <property type="evidence" value="ECO:0007669"/>
    <property type="project" value="UniProtKB-KW"/>
</dbReference>
<evidence type="ECO:0000256" key="2">
    <source>
        <dbReference type="ARBA" id="ARBA00022980"/>
    </source>
</evidence>
<dbReference type="EMBL" id="MGEK01000007">
    <property type="protein sequence ID" value="OGL82797.1"/>
    <property type="molecule type" value="Genomic_DNA"/>
</dbReference>
<dbReference type="GO" id="GO:0005840">
    <property type="term" value="C:ribosome"/>
    <property type="evidence" value="ECO:0007669"/>
    <property type="project" value="UniProtKB-KW"/>
</dbReference>
<dbReference type="InterPro" id="IPR008991">
    <property type="entry name" value="Translation_prot_SH3-like_sf"/>
</dbReference>
<evidence type="ECO:0000313" key="8">
    <source>
        <dbReference type="Proteomes" id="UP000176846"/>
    </source>
</evidence>
<dbReference type="Proteomes" id="UP000176846">
    <property type="component" value="Unassembled WGS sequence"/>
</dbReference>
<comment type="function">
    <text evidence="5">One of two assembly initiator proteins, it binds directly to the 5'-end of the 23S rRNA, where it nucleates assembly of the 50S subunit.</text>
</comment>
<dbReference type="Pfam" id="PF17136">
    <property type="entry name" value="ribosomal_L24"/>
    <property type="match status" value="1"/>
</dbReference>
<organism evidence="7 8">
    <name type="scientific">Candidatus Uhrbacteria bacterium RIFCSPLOWO2_01_FULL_47_25</name>
    <dbReference type="NCBI Taxonomy" id="1802402"/>
    <lineage>
        <taxon>Bacteria</taxon>
        <taxon>Candidatus Uhriibacteriota</taxon>
    </lineage>
</organism>
<sequence length="103" mass="11898">MKIRKGDTVQILIGKDRSRRGKVVRVLPKTMRVVVEGLNMRKKHTRPRRQGEKGKIIDFPAPLPMARVGLICPHCQKRIRVGYRLLADGRKERRCRKCDGSIN</sequence>
<comment type="similarity">
    <text evidence="1 5">Belongs to the universal ribosomal protein uL24 family.</text>
</comment>
<proteinExistence type="inferred from homology"/>
<feature type="domain" description="KOW" evidence="6">
    <location>
        <begin position="2"/>
        <end position="29"/>
    </location>
</feature>
<gene>
    <name evidence="5" type="primary">rplX</name>
    <name evidence="7" type="ORF">A2936_01890</name>
</gene>
<evidence type="ECO:0000256" key="1">
    <source>
        <dbReference type="ARBA" id="ARBA00010618"/>
    </source>
</evidence>
<dbReference type="GO" id="GO:0006412">
    <property type="term" value="P:translation"/>
    <property type="evidence" value="ECO:0007669"/>
    <property type="project" value="UniProtKB-UniRule"/>
</dbReference>